<dbReference type="GO" id="GO:0008234">
    <property type="term" value="F:cysteine-type peptidase activity"/>
    <property type="evidence" value="ECO:0007669"/>
    <property type="project" value="InterPro"/>
</dbReference>
<name>A0A1E7EK33_9STRA</name>
<dbReference type="OrthoDB" id="190265at2759"/>
<dbReference type="InParanoid" id="A0A1E7EK33"/>
<protein>
    <recommendedName>
        <fullName evidence="2">Peptidase C1A papain C-terminal domain-containing protein</fullName>
    </recommendedName>
</protein>
<dbReference type="Gene3D" id="3.90.70.10">
    <property type="entry name" value="Cysteine proteinases"/>
    <property type="match status" value="1"/>
</dbReference>
<reference evidence="3 4" key="1">
    <citation type="submission" date="2016-09" db="EMBL/GenBank/DDBJ databases">
        <title>Extensive genetic diversity and differential bi-allelic expression allows diatom success in the polar Southern Ocean.</title>
        <authorList>
            <consortium name="DOE Joint Genome Institute"/>
            <person name="Mock T."/>
            <person name="Otillar R.P."/>
            <person name="Strauss J."/>
            <person name="Dupont C."/>
            <person name="Frickenhaus S."/>
            <person name="Maumus F."/>
            <person name="Mcmullan M."/>
            <person name="Sanges R."/>
            <person name="Schmutz J."/>
            <person name="Toseland A."/>
            <person name="Valas R."/>
            <person name="Veluchamy A."/>
            <person name="Ward B.J."/>
            <person name="Allen A."/>
            <person name="Barry K."/>
            <person name="Falciatore A."/>
            <person name="Ferrante M."/>
            <person name="Fortunato A.E."/>
            <person name="Gloeckner G."/>
            <person name="Gruber A."/>
            <person name="Hipkin R."/>
            <person name="Janech M."/>
            <person name="Kroth P."/>
            <person name="Leese F."/>
            <person name="Lindquist E."/>
            <person name="Lyon B.R."/>
            <person name="Martin J."/>
            <person name="Mayer C."/>
            <person name="Parker M."/>
            <person name="Quesneville H."/>
            <person name="Raymond J."/>
            <person name="Uhlig C."/>
            <person name="Valentin K.U."/>
            <person name="Worden A.Z."/>
            <person name="Armbrust E.V."/>
            <person name="Bowler C."/>
            <person name="Green B."/>
            <person name="Moulton V."/>
            <person name="Van Oosterhout C."/>
            <person name="Grigoriev I."/>
        </authorList>
    </citation>
    <scope>NUCLEOTIDE SEQUENCE [LARGE SCALE GENOMIC DNA]</scope>
    <source>
        <strain evidence="3 4">CCMP1102</strain>
    </source>
</reference>
<feature type="signal peptide" evidence="1">
    <location>
        <begin position="1"/>
        <end position="23"/>
    </location>
</feature>
<dbReference type="Proteomes" id="UP000095751">
    <property type="component" value="Unassembled WGS sequence"/>
</dbReference>
<dbReference type="GO" id="GO:0006508">
    <property type="term" value="P:proteolysis"/>
    <property type="evidence" value="ECO:0007669"/>
    <property type="project" value="InterPro"/>
</dbReference>
<evidence type="ECO:0000259" key="2">
    <source>
        <dbReference type="Pfam" id="PF00112"/>
    </source>
</evidence>
<evidence type="ECO:0000313" key="3">
    <source>
        <dbReference type="EMBL" id="OEU06270.1"/>
    </source>
</evidence>
<dbReference type="EMBL" id="KV784417">
    <property type="protein sequence ID" value="OEU06270.1"/>
    <property type="molecule type" value="Genomic_DNA"/>
</dbReference>
<sequence length="138" mass="15269">MTKFAYFLLFLLLQSIIGTAVVATTATATKDTDDGFIVVHPRRSYFKSELLEDSDVESDYTLPLPIDYLGDPEILPESFSWNDVGGKSYLTKLLNQHIPQYCGSCWAHSALSALADRIKIARNGTGIDINLRIVSSPL</sequence>
<feature type="chain" id="PRO_5018552169" description="Peptidase C1A papain C-terminal domain-containing protein" evidence="1">
    <location>
        <begin position="24"/>
        <end position="138"/>
    </location>
</feature>
<keyword evidence="1" id="KW-0732">Signal</keyword>
<evidence type="ECO:0000256" key="1">
    <source>
        <dbReference type="SAM" id="SignalP"/>
    </source>
</evidence>
<keyword evidence="4" id="KW-1185">Reference proteome</keyword>
<dbReference type="SUPFAM" id="SSF54001">
    <property type="entry name" value="Cysteine proteinases"/>
    <property type="match status" value="1"/>
</dbReference>
<gene>
    <name evidence="3" type="ORF">FRACYDRAFT_255400</name>
</gene>
<dbReference type="KEGG" id="fcy:FRACYDRAFT_255400"/>
<accession>A0A1E7EK33</accession>
<dbReference type="AlphaFoldDB" id="A0A1E7EK33"/>
<proteinExistence type="predicted"/>
<dbReference type="InterPro" id="IPR000668">
    <property type="entry name" value="Peptidase_C1A_C"/>
</dbReference>
<dbReference type="Pfam" id="PF00112">
    <property type="entry name" value="Peptidase_C1"/>
    <property type="match status" value="1"/>
</dbReference>
<dbReference type="InterPro" id="IPR038765">
    <property type="entry name" value="Papain-like_cys_pep_sf"/>
</dbReference>
<feature type="domain" description="Peptidase C1A papain C-terminal" evidence="2">
    <location>
        <begin position="75"/>
        <end position="125"/>
    </location>
</feature>
<evidence type="ECO:0000313" key="4">
    <source>
        <dbReference type="Proteomes" id="UP000095751"/>
    </source>
</evidence>
<organism evidence="3 4">
    <name type="scientific">Fragilariopsis cylindrus CCMP1102</name>
    <dbReference type="NCBI Taxonomy" id="635003"/>
    <lineage>
        <taxon>Eukaryota</taxon>
        <taxon>Sar</taxon>
        <taxon>Stramenopiles</taxon>
        <taxon>Ochrophyta</taxon>
        <taxon>Bacillariophyta</taxon>
        <taxon>Bacillariophyceae</taxon>
        <taxon>Bacillariophycidae</taxon>
        <taxon>Bacillariales</taxon>
        <taxon>Bacillariaceae</taxon>
        <taxon>Fragilariopsis</taxon>
    </lineage>
</organism>